<dbReference type="InterPro" id="IPR011777">
    <property type="entry name" value="Geranylgeranyl_Rdtase_fam"/>
</dbReference>
<dbReference type="PRINTS" id="PR00420">
    <property type="entry name" value="RNGMNOXGNASE"/>
</dbReference>
<dbReference type="InterPro" id="IPR002938">
    <property type="entry name" value="FAD-bd"/>
</dbReference>
<dbReference type="NCBIfam" id="TIGR02032">
    <property type="entry name" value="GG-red-SF"/>
    <property type="match status" value="1"/>
</dbReference>
<dbReference type="EMBL" id="BAABFN010000006">
    <property type="protein sequence ID" value="GAA4315334.1"/>
    <property type="molecule type" value="Genomic_DNA"/>
</dbReference>
<organism evidence="2 3">
    <name type="scientific">Compostibacter hankyongensis</name>
    <dbReference type="NCBI Taxonomy" id="1007089"/>
    <lineage>
        <taxon>Bacteria</taxon>
        <taxon>Pseudomonadati</taxon>
        <taxon>Bacteroidota</taxon>
        <taxon>Chitinophagia</taxon>
        <taxon>Chitinophagales</taxon>
        <taxon>Chitinophagaceae</taxon>
        <taxon>Compostibacter</taxon>
    </lineage>
</organism>
<dbReference type="RefSeq" id="WP_344980115.1">
    <property type="nucleotide sequence ID" value="NZ_BAABFN010000006.1"/>
</dbReference>
<evidence type="ECO:0000259" key="1">
    <source>
        <dbReference type="Pfam" id="PF01494"/>
    </source>
</evidence>
<evidence type="ECO:0000313" key="2">
    <source>
        <dbReference type="EMBL" id="GAA4315334.1"/>
    </source>
</evidence>
<dbReference type="InterPro" id="IPR036188">
    <property type="entry name" value="FAD/NAD-bd_sf"/>
</dbReference>
<dbReference type="Pfam" id="PF01494">
    <property type="entry name" value="FAD_binding_3"/>
    <property type="match status" value="1"/>
</dbReference>
<proteinExistence type="predicted"/>
<comment type="caution">
    <text evidence="2">The sequence shown here is derived from an EMBL/GenBank/DDBJ whole genome shotgun (WGS) entry which is preliminary data.</text>
</comment>
<dbReference type="Proteomes" id="UP001501207">
    <property type="component" value="Unassembled WGS sequence"/>
</dbReference>
<accession>A0ABP8G1C9</accession>
<name>A0ABP8G1C9_9BACT</name>
<sequence length="413" mass="46172">MLETKVCIIGAGPGGATAALQLSALGIECVIIDKAVFPRDKVCGDGLSGKVFTTLSKIDKEMAGRLQQFTDKLGSWGVTFVSPGRLGIDIAYKTRYDRSVDDPAGYVCKRIHFDHFLVSELKRKKDIRLFEGVNIEKYELQEDGYLVSDREGRFSVKAGLLIIANGAHSSFTKDVANIRMDPSCYAAGVRAYFKHVKGTHPDNFIELHFLKQLLPGYMWIFPLPDGQANVGMDMISETVRGKKINLRTLLMDTLKNDPVFRERFEDAEIIGKVEGYGLPLGSKKRKLSGCRYMLVGDAAHLIDPLTGEGIGNAMYAGRLAALQAEAAIKSGDYSAGALMAYDNEVYRILGPELKLSRRLQRLARFPRLFNIAMRAGRHNRELKELISCMFYEVDLRKKLSRPSFYVKLLLNRK</sequence>
<protein>
    <submittedName>
        <fullName evidence="2">Geranylgeranyl reductase family protein</fullName>
    </submittedName>
</protein>
<reference evidence="3" key="1">
    <citation type="journal article" date="2019" name="Int. J. Syst. Evol. Microbiol.">
        <title>The Global Catalogue of Microorganisms (GCM) 10K type strain sequencing project: providing services to taxonomists for standard genome sequencing and annotation.</title>
        <authorList>
            <consortium name="The Broad Institute Genomics Platform"/>
            <consortium name="The Broad Institute Genome Sequencing Center for Infectious Disease"/>
            <person name="Wu L."/>
            <person name="Ma J."/>
        </authorList>
    </citation>
    <scope>NUCLEOTIDE SEQUENCE [LARGE SCALE GENOMIC DNA]</scope>
    <source>
        <strain evidence="3">JCM 17664</strain>
    </source>
</reference>
<dbReference type="PANTHER" id="PTHR42685:SF22">
    <property type="entry name" value="CONDITIONED MEDIUM FACTOR RECEPTOR 1"/>
    <property type="match status" value="1"/>
</dbReference>
<gene>
    <name evidence="2" type="ORF">GCM10023143_26650</name>
</gene>
<dbReference type="InterPro" id="IPR050407">
    <property type="entry name" value="Geranylgeranyl_reductase"/>
</dbReference>
<dbReference type="PANTHER" id="PTHR42685">
    <property type="entry name" value="GERANYLGERANYL DIPHOSPHATE REDUCTASE"/>
    <property type="match status" value="1"/>
</dbReference>
<evidence type="ECO:0000313" key="3">
    <source>
        <dbReference type="Proteomes" id="UP001501207"/>
    </source>
</evidence>
<feature type="domain" description="FAD-binding" evidence="1">
    <location>
        <begin position="3"/>
        <end position="175"/>
    </location>
</feature>
<dbReference type="SUPFAM" id="SSF51905">
    <property type="entry name" value="FAD/NAD(P)-binding domain"/>
    <property type="match status" value="1"/>
</dbReference>
<keyword evidence="3" id="KW-1185">Reference proteome</keyword>
<dbReference type="Gene3D" id="3.50.50.60">
    <property type="entry name" value="FAD/NAD(P)-binding domain"/>
    <property type="match status" value="1"/>
</dbReference>